<comment type="caution">
    <text evidence="1">The sequence shown here is derived from an EMBL/GenBank/DDBJ whole genome shotgun (WGS) entry which is preliminary data.</text>
</comment>
<name>A0A8S1R8B7_9CILI</name>
<keyword evidence="2" id="KW-1185">Reference proteome</keyword>
<accession>A0A8S1R8B7</accession>
<dbReference type="EMBL" id="CAJJDN010000149">
    <property type="protein sequence ID" value="CAD8124058.1"/>
    <property type="molecule type" value="Genomic_DNA"/>
</dbReference>
<protein>
    <submittedName>
        <fullName evidence="1">Uncharacterized protein</fullName>
    </submittedName>
</protein>
<evidence type="ECO:0000313" key="2">
    <source>
        <dbReference type="Proteomes" id="UP000692954"/>
    </source>
</evidence>
<organism evidence="1 2">
    <name type="scientific">Paramecium sonneborni</name>
    <dbReference type="NCBI Taxonomy" id="65129"/>
    <lineage>
        <taxon>Eukaryota</taxon>
        <taxon>Sar</taxon>
        <taxon>Alveolata</taxon>
        <taxon>Ciliophora</taxon>
        <taxon>Intramacronucleata</taxon>
        <taxon>Oligohymenophorea</taxon>
        <taxon>Peniculida</taxon>
        <taxon>Parameciidae</taxon>
        <taxon>Paramecium</taxon>
    </lineage>
</organism>
<evidence type="ECO:0000313" key="1">
    <source>
        <dbReference type="EMBL" id="CAD8124058.1"/>
    </source>
</evidence>
<proteinExistence type="predicted"/>
<gene>
    <name evidence="1" type="ORF">PSON_ATCC_30995.1.T1490002</name>
</gene>
<dbReference type="AlphaFoldDB" id="A0A8S1R8B7"/>
<dbReference type="Proteomes" id="UP000692954">
    <property type="component" value="Unassembled WGS sequence"/>
</dbReference>
<sequence length="81" mass="9692">MVEGWELNGTANILNKSQIEGQIQTKIGNFKLTHLQMLISLDLWALDYYYKMLTFIKSQVFSIQKYHKDFQIIFQQYINQE</sequence>
<reference evidence="1" key="1">
    <citation type="submission" date="2021-01" db="EMBL/GenBank/DDBJ databases">
        <authorList>
            <consortium name="Genoscope - CEA"/>
            <person name="William W."/>
        </authorList>
    </citation>
    <scope>NUCLEOTIDE SEQUENCE</scope>
</reference>